<dbReference type="InterPro" id="IPR046826">
    <property type="entry name" value="PDH_N"/>
</dbReference>
<dbReference type="InterPro" id="IPR003099">
    <property type="entry name" value="Prephen_DH"/>
</dbReference>
<keyword evidence="1" id="KW-0560">Oxidoreductase</keyword>
<dbReference type="Proteomes" id="UP000015454">
    <property type="component" value="Unassembled WGS sequence"/>
</dbReference>
<evidence type="ECO:0000313" key="3">
    <source>
        <dbReference type="EMBL" id="EQA44978.1"/>
    </source>
</evidence>
<dbReference type="Gene3D" id="3.40.50.720">
    <property type="entry name" value="NAD(P)-binding Rossmann-like Domain"/>
    <property type="match status" value="1"/>
</dbReference>
<dbReference type="EMBL" id="AHMO02000008">
    <property type="protein sequence ID" value="EQA44978.1"/>
    <property type="molecule type" value="Genomic_DNA"/>
</dbReference>
<dbReference type="Gene3D" id="1.10.3660.10">
    <property type="entry name" value="6-phosphogluconate dehydrogenase C-terminal like domain"/>
    <property type="match status" value="1"/>
</dbReference>
<dbReference type="GO" id="GO:0008977">
    <property type="term" value="F:prephenate dehydrogenase (NAD+) activity"/>
    <property type="evidence" value="ECO:0007669"/>
    <property type="project" value="InterPro"/>
</dbReference>
<dbReference type="Pfam" id="PF20463">
    <property type="entry name" value="PDH_C"/>
    <property type="match status" value="1"/>
</dbReference>
<name>T0GHV3_9LEPT</name>
<dbReference type="PANTHER" id="PTHR21363:SF0">
    <property type="entry name" value="PREPHENATE DEHYDROGENASE [NADP(+)]"/>
    <property type="match status" value="1"/>
</dbReference>
<proteinExistence type="predicted"/>
<keyword evidence="4" id="KW-1185">Reference proteome</keyword>
<dbReference type="PROSITE" id="PS51176">
    <property type="entry name" value="PDH_ADH"/>
    <property type="match status" value="1"/>
</dbReference>
<dbReference type="Pfam" id="PF02153">
    <property type="entry name" value="PDH_N"/>
    <property type="match status" value="2"/>
</dbReference>
<dbReference type="InterPro" id="IPR036291">
    <property type="entry name" value="NAD(P)-bd_dom_sf"/>
</dbReference>
<dbReference type="SUPFAM" id="SSF51735">
    <property type="entry name" value="NAD(P)-binding Rossmann-fold domains"/>
    <property type="match status" value="1"/>
</dbReference>
<dbReference type="GO" id="GO:0004665">
    <property type="term" value="F:prephenate dehydrogenase (NADP+) activity"/>
    <property type="evidence" value="ECO:0007669"/>
    <property type="project" value="InterPro"/>
</dbReference>
<dbReference type="GO" id="GO:0070403">
    <property type="term" value="F:NAD+ binding"/>
    <property type="evidence" value="ECO:0007669"/>
    <property type="project" value="InterPro"/>
</dbReference>
<organism evidence="3 4">
    <name type="scientific">Leptospira broomii serovar Hurstbridge str. 5399</name>
    <dbReference type="NCBI Taxonomy" id="1049789"/>
    <lineage>
        <taxon>Bacteria</taxon>
        <taxon>Pseudomonadati</taxon>
        <taxon>Spirochaetota</taxon>
        <taxon>Spirochaetia</taxon>
        <taxon>Leptospirales</taxon>
        <taxon>Leptospiraceae</taxon>
        <taxon>Leptospira</taxon>
    </lineage>
</organism>
<gene>
    <name evidence="3" type="ORF">LEP1GSC050_2236</name>
</gene>
<dbReference type="InterPro" id="IPR046825">
    <property type="entry name" value="PDH_C"/>
</dbReference>
<reference evidence="3" key="1">
    <citation type="submission" date="2013-05" db="EMBL/GenBank/DDBJ databases">
        <authorList>
            <person name="Harkins D.M."/>
            <person name="Durkin A.S."/>
            <person name="Brinkac L.M."/>
            <person name="Haft D.H."/>
            <person name="Selengut J.D."/>
            <person name="Sanka R."/>
            <person name="DePew J."/>
            <person name="Purushe J."/>
            <person name="Hartskeerl R.A."/>
            <person name="Ahmed A."/>
            <person name="van der Linden H."/>
            <person name="Goris M.G.A."/>
            <person name="Vinetz J.M."/>
            <person name="Sutton G.G."/>
            <person name="Nierman W.C."/>
            <person name="Fouts D.E."/>
        </authorList>
    </citation>
    <scope>NUCLEOTIDE SEQUENCE [LARGE SCALE GENOMIC DNA]</scope>
    <source>
        <strain evidence="3">5399</strain>
    </source>
</reference>
<evidence type="ECO:0000313" key="4">
    <source>
        <dbReference type="Proteomes" id="UP000015454"/>
    </source>
</evidence>
<feature type="domain" description="Prephenate/arogenate dehydrogenase" evidence="2">
    <location>
        <begin position="6"/>
        <end position="337"/>
    </location>
</feature>
<comment type="caution">
    <text evidence="3">The sequence shown here is derived from an EMBL/GenBank/DDBJ whole genome shotgun (WGS) entry which is preliminary data.</text>
</comment>
<protein>
    <submittedName>
        <fullName evidence="3">Prephenate dehydrogenase family protein</fullName>
    </submittedName>
</protein>
<dbReference type="STRING" id="1049789.LEP1GSC050_2236"/>
<evidence type="ECO:0000256" key="1">
    <source>
        <dbReference type="ARBA" id="ARBA00023002"/>
    </source>
</evidence>
<dbReference type="AlphaFoldDB" id="T0GHV3"/>
<evidence type="ECO:0000259" key="2">
    <source>
        <dbReference type="PROSITE" id="PS51176"/>
    </source>
</evidence>
<accession>T0GHV3</accession>
<sequence length="337" mass="37678">MNFPFRKILIYGLGLMGASLSLALKKKQAGAEVTGIVSSEESKKKGISLGSADHLLTSVEFQNAPNWNSYDLIVFGVPVDTTIELIRTLPKNFSGYMTDMGSTKRDIISAVDSALTHGFKVEPKLYEDTSIESIDDSDIQSGKNTVSLSGHRYVSSHPMCGSEESGLEFANADLYENRLCILTRPKDALPDAYSKLESFWRFLGMETIEIPALEHDRILSYVSHAPHLISSIMTNWVWENECVQKFTEGSPLPLTGGGFRDMTRIAGSNPKMWAPIFSSNRDEIYKSLQEFRKHLDGIISELDPQKPLDPDHWKSFMEKARVDRDGILKHNNGPKKS</sequence>
<dbReference type="PANTHER" id="PTHR21363">
    <property type="entry name" value="PREPHENATE DEHYDROGENASE"/>
    <property type="match status" value="1"/>
</dbReference>
<dbReference type="FunFam" id="1.10.3660.10:FF:000003">
    <property type="entry name" value="Prephenate dehydrogenase"/>
    <property type="match status" value="1"/>
</dbReference>
<dbReference type="InterPro" id="IPR008927">
    <property type="entry name" value="6-PGluconate_DH-like_C_sf"/>
</dbReference>
<dbReference type="RefSeq" id="WP_010570518.1">
    <property type="nucleotide sequence ID" value="NZ_AHMO02000008.1"/>
</dbReference>
<dbReference type="SUPFAM" id="SSF48179">
    <property type="entry name" value="6-phosphogluconate dehydrogenase C-terminal domain-like"/>
    <property type="match status" value="1"/>
</dbReference>
<dbReference type="GO" id="GO:0006571">
    <property type="term" value="P:tyrosine biosynthetic process"/>
    <property type="evidence" value="ECO:0007669"/>
    <property type="project" value="InterPro"/>
</dbReference>
<dbReference type="InterPro" id="IPR050812">
    <property type="entry name" value="Preph/Arog_dehydrog"/>
</dbReference>